<dbReference type="PROSITE" id="PS51318">
    <property type="entry name" value="TAT"/>
    <property type="match status" value="1"/>
</dbReference>
<accession>A0A4U8W039</accession>
<feature type="compositionally biased region" description="Basic and acidic residues" evidence="3">
    <location>
        <begin position="13"/>
        <end position="23"/>
    </location>
</feature>
<evidence type="ECO:0000313" key="5">
    <source>
        <dbReference type="EMBL" id="VFA99152.1"/>
    </source>
</evidence>
<proteinExistence type="predicted"/>
<dbReference type="SUPFAM" id="SSF56300">
    <property type="entry name" value="Metallo-dependent phosphatases"/>
    <property type="match status" value="1"/>
</dbReference>
<dbReference type="OrthoDB" id="9804511at2"/>
<name>A0A4U8W039_9NOCA</name>
<dbReference type="InterPro" id="IPR004843">
    <property type="entry name" value="Calcineurin-like_PHP"/>
</dbReference>
<evidence type="ECO:0000256" key="3">
    <source>
        <dbReference type="SAM" id="MobiDB-lite"/>
    </source>
</evidence>
<dbReference type="Proteomes" id="UP000290439">
    <property type="component" value="Chromosome"/>
</dbReference>
<keyword evidence="1" id="KW-0732">Signal</keyword>
<evidence type="ECO:0000259" key="4">
    <source>
        <dbReference type="Pfam" id="PF00149"/>
    </source>
</evidence>
<dbReference type="PANTHER" id="PTHR10161">
    <property type="entry name" value="TARTRATE-RESISTANT ACID PHOSPHATASE TYPE 5"/>
    <property type="match status" value="1"/>
</dbReference>
<dbReference type="EMBL" id="LR215973">
    <property type="protein sequence ID" value="VFA99152.1"/>
    <property type="molecule type" value="Genomic_DNA"/>
</dbReference>
<evidence type="ECO:0000313" key="6">
    <source>
        <dbReference type="Proteomes" id="UP000290439"/>
    </source>
</evidence>
<feature type="domain" description="Calcineurin-like phosphoesterase" evidence="4">
    <location>
        <begin position="69"/>
        <end position="295"/>
    </location>
</feature>
<dbReference type="InterPro" id="IPR029052">
    <property type="entry name" value="Metallo-depent_PP-like"/>
</dbReference>
<feature type="region of interest" description="Disordered" evidence="3">
    <location>
        <begin position="1"/>
        <end position="23"/>
    </location>
</feature>
<feature type="compositionally biased region" description="Gly residues" evidence="3">
    <location>
        <begin position="1"/>
        <end position="12"/>
    </location>
</feature>
<dbReference type="AlphaFoldDB" id="A0A4U8W039"/>
<dbReference type="PANTHER" id="PTHR10161:SF14">
    <property type="entry name" value="TARTRATE-RESISTANT ACID PHOSPHATASE TYPE 5"/>
    <property type="match status" value="1"/>
</dbReference>
<dbReference type="Gene3D" id="3.60.21.10">
    <property type="match status" value="1"/>
</dbReference>
<evidence type="ECO:0000256" key="1">
    <source>
        <dbReference type="ARBA" id="ARBA00022729"/>
    </source>
</evidence>
<gene>
    <name evidence="5" type="ORF">NCTC10797_02933</name>
</gene>
<dbReference type="GO" id="GO:0016787">
    <property type="term" value="F:hydrolase activity"/>
    <property type="evidence" value="ECO:0007669"/>
    <property type="project" value="UniProtKB-KW"/>
</dbReference>
<sequence>MSGSEPGGGSWRGHGDRGHGVSGIGRRELLTGAAAAAAGLTLAGLTPAQAVPVAEGVGKFPFPVGGDSIRVLVTGDAGTGTRSQWAVADALRAFHRREPFAMALGLGDNIYESGPNSNDDPQFAAKFEDPNTGLDFPWAMVLGNHDTSSVFPGDGGWLLRGDHEVRYHAHSRRWWMPSRYYSVRVPERNPVVEFFVLDLNPLAAYLPPLFAPYWAVDGQFMNEQRAWLDRAIAESPATWKIACTHHPYLNNGPHGDAGHYEGLPVEPINGVHVKPFFDNHVNGRCHLILSGHDHSLQVLEQTADMKGTRQIVSGAAAKTVGAQPRVLPDTAHAAQFQSFHQLGFMVMELTRGSIVLRVHTVDPASGTSTEEFRRRIA</sequence>
<dbReference type="InterPro" id="IPR051558">
    <property type="entry name" value="Metallophosphoesterase_PAP"/>
</dbReference>
<evidence type="ECO:0000256" key="2">
    <source>
        <dbReference type="ARBA" id="ARBA00022801"/>
    </source>
</evidence>
<organism evidence="5 6">
    <name type="scientific">Nocardia cyriacigeorgica</name>
    <dbReference type="NCBI Taxonomy" id="135487"/>
    <lineage>
        <taxon>Bacteria</taxon>
        <taxon>Bacillati</taxon>
        <taxon>Actinomycetota</taxon>
        <taxon>Actinomycetes</taxon>
        <taxon>Mycobacteriales</taxon>
        <taxon>Nocardiaceae</taxon>
        <taxon>Nocardia</taxon>
    </lineage>
</organism>
<dbReference type="Pfam" id="PF00149">
    <property type="entry name" value="Metallophos"/>
    <property type="match status" value="1"/>
</dbReference>
<reference evidence="5 6" key="1">
    <citation type="submission" date="2019-02" db="EMBL/GenBank/DDBJ databases">
        <authorList>
            <consortium name="Pathogen Informatics"/>
        </authorList>
    </citation>
    <scope>NUCLEOTIDE SEQUENCE [LARGE SCALE GENOMIC DNA]</scope>
    <source>
        <strain evidence="5 6">3012STDY6756504</strain>
    </source>
</reference>
<keyword evidence="2" id="KW-0378">Hydrolase</keyword>
<dbReference type="InterPro" id="IPR006311">
    <property type="entry name" value="TAT_signal"/>
</dbReference>
<protein>
    <submittedName>
        <fullName evidence="5">Calcineurin-like phosphoesterase</fullName>
    </submittedName>
</protein>
<dbReference type="RefSeq" id="WP_081597410.1">
    <property type="nucleotide sequence ID" value="NZ_JADLRK010000002.1"/>
</dbReference>